<organism evidence="10 11">
    <name type="scientific">Puccinia coronata f. sp. avenae</name>
    <dbReference type="NCBI Taxonomy" id="200324"/>
    <lineage>
        <taxon>Eukaryota</taxon>
        <taxon>Fungi</taxon>
        <taxon>Dikarya</taxon>
        <taxon>Basidiomycota</taxon>
        <taxon>Pucciniomycotina</taxon>
        <taxon>Pucciniomycetes</taxon>
        <taxon>Pucciniales</taxon>
        <taxon>Pucciniaceae</taxon>
        <taxon>Puccinia</taxon>
    </lineage>
</organism>
<accession>A0A2N5UEY0</accession>
<keyword evidence="7" id="KW-0539">Nucleus</keyword>
<sequence length="450" mass="52084">MTSKWKRSLTPSPPSSAINSAHTQPTYRLTFLLLGAMRGHTARQSLIRKIFLILVWLEHKEVDSMLDKLMFRRMALRTEGEILFPRSRKLQILYDNLLSDRALLEELLGIILNRRYLQPRPTPRNRDELDLAKLFSMPEADFRQSARTTKSGFMQVLNEICMHPVFHCRGIRPQLPVPHQLALTLERLGSNGNGASVGRFSRNLNVGRGTVVKVTRCVLKAILLLGRRYVSWPDAARRAEISEVMSDEGFPGCIGFVDGTTIPLFQRPGFDGEVFYDRKRRYSINAQIICDCDKYITLFITGWPGSCGDSRVYKRMQLHQNPSHFFDEGQYLLADSAYKLTKTVMPAYKSPASNIRLNSDFNYCLAKSRVRNKHTIGVLKARWSSLREMRLHLYRQSDMREFVVWLYCQQMAVKRNHPDHNVPDWGPTVTQVCHQNFQQTPEHLLHHWCH</sequence>
<dbReference type="GO" id="GO:0046872">
    <property type="term" value="F:metal ion binding"/>
    <property type="evidence" value="ECO:0007669"/>
    <property type="project" value="UniProtKB-KW"/>
</dbReference>
<evidence type="ECO:0000256" key="1">
    <source>
        <dbReference type="ARBA" id="ARBA00001968"/>
    </source>
</evidence>
<dbReference type="GO" id="GO:0004518">
    <property type="term" value="F:nuclease activity"/>
    <property type="evidence" value="ECO:0007669"/>
    <property type="project" value="UniProtKB-KW"/>
</dbReference>
<evidence type="ECO:0000256" key="5">
    <source>
        <dbReference type="ARBA" id="ARBA00022723"/>
    </source>
</evidence>
<name>A0A2N5UEY0_9BASI</name>
<evidence type="ECO:0000256" key="2">
    <source>
        <dbReference type="ARBA" id="ARBA00004123"/>
    </source>
</evidence>
<dbReference type="EMBL" id="PGCJ01000241">
    <property type="protein sequence ID" value="PLW36314.1"/>
    <property type="molecule type" value="Genomic_DNA"/>
</dbReference>
<evidence type="ECO:0000313" key="11">
    <source>
        <dbReference type="Proteomes" id="UP000235388"/>
    </source>
</evidence>
<feature type="domain" description="DDE Tnp4" evidence="9">
    <location>
        <begin position="257"/>
        <end position="392"/>
    </location>
</feature>
<feature type="region of interest" description="Disordered" evidence="8">
    <location>
        <begin position="1"/>
        <end position="21"/>
    </location>
</feature>
<reference evidence="10 11" key="1">
    <citation type="submission" date="2017-11" db="EMBL/GenBank/DDBJ databases">
        <title>De novo assembly and phasing of dikaryotic genomes from two isolates of Puccinia coronata f. sp. avenae, the causal agent of oat crown rust.</title>
        <authorList>
            <person name="Miller M.E."/>
            <person name="Zhang Y."/>
            <person name="Omidvar V."/>
            <person name="Sperschneider J."/>
            <person name="Schwessinger B."/>
            <person name="Raley C."/>
            <person name="Palmer J.M."/>
            <person name="Garnica D."/>
            <person name="Upadhyaya N."/>
            <person name="Rathjen J."/>
            <person name="Taylor J.M."/>
            <person name="Park R.F."/>
            <person name="Dodds P.N."/>
            <person name="Hirsch C.D."/>
            <person name="Kianian S.F."/>
            <person name="Figueroa M."/>
        </authorList>
    </citation>
    <scope>NUCLEOTIDE SEQUENCE [LARGE SCALE GENOMIC DNA]</scope>
    <source>
        <strain evidence="10">12NC29</strain>
    </source>
</reference>
<evidence type="ECO:0000256" key="8">
    <source>
        <dbReference type="SAM" id="MobiDB-lite"/>
    </source>
</evidence>
<dbReference type="AlphaFoldDB" id="A0A2N5UEY0"/>
<dbReference type="GO" id="GO:0005634">
    <property type="term" value="C:nucleus"/>
    <property type="evidence" value="ECO:0007669"/>
    <property type="project" value="UniProtKB-SubCell"/>
</dbReference>
<evidence type="ECO:0000256" key="6">
    <source>
        <dbReference type="ARBA" id="ARBA00022801"/>
    </source>
</evidence>
<evidence type="ECO:0000259" key="9">
    <source>
        <dbReference type="Pfam" id="PF13359"/>
    </source>
</evidence>
<proteinExistence type="inferred from homology"/>
<keyword evidence="11" id="KW-1185">Reference proteome</keyword>
<dbReference type="Proteomes" id="UP000235388">
    <property type="component" value="Unassembled WGS sequence"/>
</dbReference>
<dbReference type="GO" id="GO:0016787">
    <property type="term" value="F:hydrolase activity"/>
    <property type="evidence" value="ECO:0007669"/>
    <property type="project" value="UniProtKB-KW"/>
</dbReference>
<comment type="caution">
    <text evidence="10">The sequence shown here is derived from an EMBL/GenBank/DDBJ whole genome shotgun (WGS) entry which is preliminary data.</text>
</comment>
<dbReference type="OrthoDB" id="2502344at2759"/>
<keyword evidence="6" id="KW-0378">Hydrolase</keyword>
<keyword evidence="5" id="KW-0479">Metal-binding</keyword>
<evidence type="ECO:0000256" key="3">
    <source>
        <dbReference type="ARBA" id="ARBA00006958"/>
    </source>
</evidence>
<comment type="similarity">
    <text evidence="3">Belongs to the HARBI1 family.</text>
</comment>
<protein>
    <recommendedName>
        <fullName evidence="9">DDE Tnp4 domain-containing protein</fullName>
    </recommendedName>
</protein>
<comment type="subcellular location">
    <subcellularLocation>
        <location evidence="2">Nucleus</location>
    </subcellularLocation>
</comment>
<evidence type="ECO:0000313" key="10">
    <source>
        <dbReference type="EMBL" id="PLW36314.1"/>
    </source>
</evidence>
<dbReference type="Pfam" id="PF13359">
    <property type="entry name" value="DDE_Tnp_4"/>
    <property type="match status" value="1"/>
</dbReference>
<dbReference type="InterPro" id="IPR045249">
    <property type="entry name" value="HARBI1-like"/>
</dbReference>
<evidence type="ECO:0000256" key="4">
    <source>
        <dbReference type="ARBA" id="ARBA00022722"/>
    </source>
</evidence>
<comment type="cofactor">
    <cofactor evidence="1">
        <name>a divalent metal cation</name>
        <dbReference type="ChEBI" id="CHEBI:60240"/>
    </cofactor>
</comment>
<gene>
    <name evidence="10" type="ORF">PCANC_19442</name>
</gene>
<dbReference type="PANTHER" id="PTHR22930:SF85">
    <property type="entry name" value="GH03217P-RELATED"/>
    <property type="match status" value="1"/>
</dbReference>
<dbReference type="PANTHER" id="PTHR22930">
    <property type="match status" value="1"/>
</dbReference>
<dbReference type="InterPro" id="IPR027806">
    <property type="entry name" value="HARBI1_dom"/>
</dbReference>
<keyword evidence="4" id="KW-0540">Nuclease</keyword>
<evidence type="ECO:0000256" key="7">
    <source>
        <dbReference type="ARBA" id="ARBA00023242"/>
    </source>
</evidence>